<feature type="transmembrane region" description="Helical" evidence="6">
    <location>
        <begin position="55"/>
        <end position="76"/>
    </location>
</feature>
<evidence type="ECO:0000259" key="7">
    <source>
        <dbReference type="PROSITE" id="PS50850"/>
    </source>
</evidence>
<feature type="transmembrane region" description="Helical" evidence="6">
    <location>
        <begin position="175"/>
        <end position="196"/>
    </location>
</feature>
<feature type="transmembrane region" description="Helical" evidence="6">
    <location>
        <begin position="353"/>
        <end position="375"/>
    </location>
</feature>
<dbReference type="PANTHER" id="PTHR42718:SF9">
    <property type="entry name" value="MAJOR FACILITATOR SUPERFAMILY MULTIDRUG TRANSPORTER MFSC"/>
    <property type="match status" value="1"/>
</dbReference>
<feature type="transmembrane region" description="Helical" evidence="6">
    <location>
        <begin position="88"/>
        <end position="109"/>
    </location>
</feature>
<evidence type="ECO:0000256" key="3">
    <source>
        <dbReference type="ARBA" id="ARBA00022692"/>
    </source>
</evidence>
<proteinExistence type="predicted"/>
<dbReference type="InterPro" id="IPR011701">
    <property type="entry name" value="MFS"/>
</dbReference>
<feature type="transmembrane region" description="Helical" evidence="6">
    <location>
        <begin position="231"/>
        <end position="251"/>
    </location>
</feature>
<organism evidence="8">
    <name type="scientific">Gulosibacter sediminis</name>
    <dbReference type="NCBI Taxonomy" id="1729695"/>
    <lineage>
        <taxon>Bacteria</taxon>
        <taxon>Bacillati</taxon>
        <taxon>Actinomycetota</taxon>
        <taxon>Actinomycetes</taxon>
        <taxon>Micrococcales</taxon>
        <taxon>Microbacteriaceae</taxon>
        <taxon>Gulosibacter</taxon>
    </lineage>
</organism>
<comment type="subcellular location">
    <subcellularLocation>
        <location evidence="1">Cell membrane</location>
        <topology evidence="1">Multi-pass membrane protein</topology>
    </subcellularLocation>
</comment>
<dbReference type="PANTHER" id="PTHR42718">
    <property type="entry name" value="MAJOR FACILITATOR SUPERFAMILY MULTIDRUG TRANSPORTER MFSC"/>
    <property type="match status" value="1"/>
</dbReference>
<evidence type="ECO:0000256" key="6">
    <source>
        <dbReference type="SAM" id="Phobius"/>
    </source>
</evidence>
<keyword evidence="3 6" id="KW-0812">Transmembrane</keyword>
<feature type="transmembrane region" description="Helical" evidence="6">
    <location>
        <begin position="320"/>
        <end position="341"/>
    </location>
</feature>
<name>A0ABY4N260_9MICO</name>
<dbReference type="Pfam" id="PF07690">
    <property type="entry name" value="MFS_1"/>
    <property type="match status" value="1"/>
</dbReference>
<dbReference type="Gene3D" id="1.20.1250.20">
    <property type="entry name" value="MFS general substrate transporter like domains"/>
    <property type="match status" value="2"/>
</dbReference>
<protein>
    <submittedName>
        <fullName evidence="8">MFS transporter</fullName>
    </submittedName>
</protein>
<keyword evidence="4 6" id="KW-1133">Transmembrane helix</keyword>
<sequence length="449" mass="47513">MSTDTPNTQSLSLIPPRLPGIIFTLALVAYIVAVTQRSSLGVAGVDAIDRFDASATALSTLAVMQVVVYAAAQIPVGMLLDRFGPSRLIITGAALMAVGQIIVAVAPTIEVAVVGRILVGLGDAATFVSGLRIISAWFRPRKVPVMQQWFGNLGQLGQFISAVPFSTLLHLSEWTVAFLTTASLSVILVVAAIAGLKDVPGSRFGGQPMSLSGAFSTLGAAFSRPGTRLGFWSHFTTQFPGNVFGLLWGYPLMVQGLGYAPQLASALLILPVVVGMFVGPLIGLLTARFPLRRSNLVIGIAITSAIFWSILLLWPGQPPLWYYVIVLVVTGGATTGSNIGFDFARTFNPSSSYGSASGIVNVGGFTASAIAFLTIGLGIDAVTGGAEPTWDAFRVAMWTFPVLTVLGIAALLHVRNQTRNRMAAEEGVVVAPLWRALARRMRRRGDTRE</sequence>
<dbReference type="InterPro" id="IPR036259">
    <property type="entry name" value="MFS_trans_sf"/>
</dbReference>
<evidence type="ECO:0000256" key="5">
    <source>
        <dbReference type="ARBA" id="ARBA00023136"/>
    </source>
</evidence>
<dbReference type="CDD" id="cd06174">
    <property type="entry name" value="MFS"/>
    <property type="match status" value="1"/>
</dbReference>
<evidence type="ECO:0000256" key="1">
    <source>
        <dbReference type="ARBA" id="ARBA00004651"/>
    </source>
</evidence>
<feature type="transmembrane region" description="Helical" evidence="6">
    <location>
        <begin position="18"/>
        <end position="35"/>
    </location>
</feature>
<dbReference type="InterPro" id="IPR020846">
    <property type="entry name" value="MFS_dom"/>
</dbReference>
<dbReference type="EMBL" id="CP097160">
    <property type="protein sequence ID" value="UQN16030.1"/>
    <property type="molecule type" value="Genomic_DNA"/>
</dbReference>
<feature type="domain" description="Major facilitator superfamily (MFS) profile" evidence="7">
    <location>
        <begin position="22"/>
        <end position="419"/>
    </location>
</feature>
<feature type="transmembrane region" description="Helical" evidence="6">
    <location>
        <begin position="296"/>
        <end position="314"/>
    </location>
</feature>
<keyword evidence="2" id="KW-0813">Transport</keyword>
<evidence type="ECO:0000313" key="8">
    <source>
        <dbReference type="EMBL" id="UQN16030.1"/>
    </source>
</evidence>
<feature type="transmembrane region" description="Helical" evidence="6">
    <location>
        <begin position="395"/>
        <end position="414"/>
    </location>
</feature>
<gene>
    <name evidence="8" type="ORF">M3M28_06200</name>
</gene>
<reference evidence="8" key="1">
    <citation type="submission" date="2022-05" db="EMBL/GenBank/DDBJ databases">
        <title>Complete genome sequence of toluene-degrading Gulosibacter sediminis strain ACHW.36C.</title>
        <authorList>
            <person name="Wai A.C."/>
            <person name="Lai G.K."/>
            <person name="Griffin S.D."/>
            <person name="Leung F.C."/>
        </authorList>
    </citation>
    <scope>NUCLEOTIDE SEQUENCE [LARGE SCALE GENOMIC DNA]</scope>
    <source>
        <strain evidence="8">ACHW.36C</strain>
    </source>
</reference>
<evidence type="ECO:0000256" key="2">
    <source>
        <dbReference type="ARBA" id="ARBA00022448"/>
    </source>
</evidence>
<dbReference type="PROSITE" id="PS50850">
    <property type="entry name" value="MFS"/>
    <property type="match status" value="1"/>
</dbReference>
<feature type="transmembrane region" description="Helical" evidence="6">
    <location>
        <begin position="115"/>
        <end position="138"/>
    </location>
</feature>
<keyword evidence="5 6" id="KW-0472">Membrane</keyword>
<feature type="transmembrane region" description="Helical" evidence="6">
    <location>
        <begin position="263"/>
        <end position="284"/>
    </location>
</feature>
<dbReference type="SUPFAM" id="SSF103473">
    <property type="entry name" value="MFS general substrate transporter"/>
    <property type="match status" value="1"/>
</dbReference>
<evidence type="ECO:0000256" key="4">
    <source>
        <dbReference type="ARBA" id="ARBA00022989"/>
    </source>
</evidence>
<accession>A0ABY4N260</accession>